<feature type="transmembrane region" description="Helical" evidence="9">
    <location>
        <begin position="236"/>
        <end position="254"/>
    </location>
</feature>
<keyword evidence="7 9" id="KW-1133">Transmembrane helix</keyword>
<comment type="function">
    <text evidence="9">Component of the transport system for branched-chain amino acids.</text>
</comment>
<gene>
    <name evidence="10" type="primary">brnQ</name>
    <name evidence="10" type="ORF">ADA01nite_30210</name>
</gene>
<evidence type="ECO:0000256" key="5">
    <source>
        <dbReference type="ARBA" id="ARBA00022692"/>
    </source>
</evidence>
<dbReference type="OrthoDB" id="9783920at2"/>
<evidence type="ECO:0000313" key="11">
    <source>
        <dbReference type="Proteomes" id="UP000321157"/>
    </source>
</evidence>
<dbReference type="RefSeq" id="WP_146811089.1">
    <property type="nucleotide sequence ID" value="NZ_BJXX01000139.1"/>
</dbReference>
<dbReference type="Proteomes" id="UP000321157">
    <property type="component" value="Unassembled WGS sequence"/>
</dbReference>
<feature type="transmembrane region" description="Helical" evidence="9">
    <location>
        <begin position="154"/>
        <end position="176"/>
    </location>
</feature>
<feature type="transmembrane region" description="Helical" evidence="9">
    <location>
        <begin position="317"/>
        <end position="338"/>
    </location>
</feature>
<dbReference type="GO" id="GO:0015820">
    <property type="term" value="P:L-leucine transport"/>
    <property type="evidence" value="ECO:0007669"/>
    <property type="project" value="TreeGrafter"/>
</dbReference>
<evidence type="ECO:0000256" key="2">
    <source>
        <dbReference type="ARBA" id="ARBA00008540"/>
    </source>
</evidence>
<feature type="transmembrane region" description="Helical" evidence="9">
    <location>
        <begin position="344"/>
        <end position="362"/>
    </location>
</feature>
<dbReference type="GO" id="GO:0005304">
    <property type="term" value="F:L-valine transmembrane transporter activity"/>
    <property type="evidence" value="ECO:0007669"/>
    <property type="project" value="TreeGrafter"/>
</dbReference>
<dbReference type="EMBL" id="BJXX01000139">
    <property type="protein sequence ID" value="GEN35561.1"/>
    <property type="molecule type" value="Genomic_DNA"/>
</dbReference>
<dbReference type="AlphaFoldDB" id="A0A511VB56"/>
<feature type="transmembrane region" description="Helical" evidence="9">
    <location>
        <begin position="283"/>
        <end position="305"/>
    </location>
</feature>
<keyword evidence="4" id="KW-1003">Cell membrane</keyword>
<keyword evidence="3 9" id="KW-0813">Transport</keyword>
<feature type="transmembrane region" description="Helical" evidence="9">
    <location>
        <begin position="415"/>
        <end position="436"/>
    </location>
</feature>
<dbReference type="GO" id="GO:0015188">
    <property type="term" value="F:L-isoleucine transmembrane transporter activity"/>
    <property type="evidence" value="ECO:0007669"/>
    <property type="project" value="TreeGrafter"/>
</dbReference>
<protein>
    <recommendedName>
        <fullName evidence="9">Branched-chain amino acid transport system carrier protein</fullName>
    </recommendedName>
</protein>
<evidence type="ECO:0000313" key="10">
    <source>
        <dbReference type="EMBL" id="GEN35561.1"/>
    </source>
</evidence>
<evidence type="ECO:0000256" key="9">
    <source>
        <dbReference type="RuleBase" id="RU362122"/>
    </source>
</evidence>
<keyword evidence="11" id="KW-1185">Reference proteome</keyword>
<name>A0A511VB56_9BACL</name>
<proteinExistence type="inferred from homology"/>
<organism evidence="10 11">
    <name type="scientific">Aneurinibacillus danicus</name>
    <dbReference type="NCBI Taxonomy" id="267746"/>
    <lineage>
        <taxon>Bacteria</taxon>
        <taxon>Bacillati</taxon>
        <taxon>Bacillota</taxon>
        <taxon>Bacilli</taxon>
        <taxon>Bacillales</taxon>
        <taxon>Paenibacillaceae</taxon>
        <taxon>Aneurinibacillus group</taxon>
        <taxon>Aneurinibacillus</taxon>
    </lineage>
</organism>
<dbReference type="InterPro" id="IPR004685">
    <property type="entry name" value="Brnchd-chn_aa_trnsp_Livcs"/>
</dbReference>
<feature type="transmembrane region" description="Helical" evidence="9">
    <location>
        <begin position="12"/>
        <end position="29"/>
    </location>
</feature>
<keyword evidence="8 9" id="KW-0472">Membrane</keyword>
<dbReference type="NCBIfam" id="TIGR00796">
    <property type="entry name" value="livcs"/>
    <property type="match status" value="1"/>
</dbReference>
<accession>A0A511VB56</accession>
<feature type="transmembrane region" description="Helical" evidence="9">
    <location>
        <begin position="41"/>
        <end position="68"/>
    </location>
</feature>
<evidence type="ECO:0000256" key="8">
    <source>
        <dbReference type="ARBA" id="ARBA00023136"/>
    </source>
</evidence>
<dbReference type="PANTHER" id="PTHR30588:SF0">
    <property type="entry name" value="BRANCHED-CHAIN AMINO ACID PERMEASE BRNQ"/>
    <property type="match status" value="1"/>
</dbReference>
<dbReference type="Pfam" id="PF05525">
    <property type="entry name" value="Branch_AA_trans"/>
    <property type="match status" value="1"/>
</dbReference>
<comment type="subcellular location">
    <subcellularLocation>
        <location evidence="1 9">Cell membrane</location>
        <topology evidence="1 9">Multi-pass membrane protein</topology>
    </subcellularLocation>
</comment>
<dbReference type="GO" id="GO:0015190">
    <property type="term" value="F:L-leucine transmembrane transporter activity"/>
    <property type="evidence" value="ECO:0007669"/>
    <property type="project" value="TreeGrafter"/>
</dbReference>
<feature type="transmembrane region" description="Helical" evidence="9">
    <location>
        <begin position="196"/>
        <end position="216"/>
    </location>
</feature>
<dbReference type="GO" id="GO:0005886">
    <property type="term" value="C:plasma membrane"/>
    <property type="evidence" value="ECO:0007669"/>
    <property type="project" value="UniProtKB-SubCell"/>
</dbReference>
<comment type="similarity">
    <text evidence="2 9">Belongs to the branched chain amino acid transporter family.</text>
</comment>
<feature type="transmembrane region" description="Helical" evidence="9">
    <location>
        <begin position="80"/>
        <end position="99"/>
    </location>
</feature>
<evidence type="ECO:0000256" key="7">
    <source>
        <dbReference type="ARBA" id="ARBA00022989"/>
    </source>
</evidence>
<reference evidence="10 11" key="1">
    <citation type="submission" date="2019-07" db="EMBL/GenBank/DDBJ databases">
        <title>Whole genome shotgun sequence of Aneurinibacillus danicus NBRC 102444.</title>
        <authorList>
            <person name="Hosoyama A."/>
            <person name="Uohara A."/>
            <person name="Ohji S."/>
            <person name="Ichikawa N."/>
        </authorList>
    </citation>
    <scope>NUCLEOTIDE SEQUENCE [LARGE SCALE GENOMIC DNA]</scope>
    <source>
        <strain evidence="10 11">NBRC 102444</strain>
    </source>
</reference>
<evidence type="ECO:0000256" key="4">
    <source>
        <dbReference type="ARBA" id="ARBA00022475"/>
    </source>
</evidence>
<evidence type="ECO:0000256" key="1">
    <source>
        <dbReference type="ARBA" id="ARBA00004651"/>
    </source>
</evidence>
<dbReference type="PANTHER" id="PTHR30588">
    <property type="entry name" value="BRANCHED-CHAIN AMINO ACID TRANSPORT SYSTEM 2 CARRIER PROTEIN"/>
    <property type="match status" value="1"/>
</dbReference>
<feature type="transmembrane region" description="Helical" evidence="9">
    <location>
        <begin position="374"/>
        <end position="395"/>
    </location>
</feature>
<sequence>MKQGLSLKELWAVGLMTFALFMGAGNIIFPPTLGHDAGPAMWTAVLGFLITGVGLPLLGVAAVASAGGNVRLMGNRVNPVFSVIFSVLTYLAIGPLLAIPRTGAVAFEIGIAPFLPKGYTTSAIGLFVYSIVFFALTFWLCLNPGKLVDRFGKILTPIMIILLVILLIRGALAPLAGGEFAPPTLENPFSKGFLEGYNTMDTLAALVFGIVIASIVRERGITDKNMQAKIIIKSGIIAVTGLGLLYVGLTYLGATSGHVVGPYENGGQLITLLAKQLLGDTGLILLSLAITFACLTTAVGLVSSSSEFFSYLTGNRLSYRLVLSVLILFSLVITNFGLSTILKISVPLLVTLYPIAIVLIGLTLTNSLFQGHKAVYTGGVMGAAVISILDGLAAAGLKFPAVTEALSQLPLMNGLMAQGLGWIIPAIIGILVGGMISAMAPSSRKTVTE</sequence>
<comment type="caution">
    <text evidence="10">The sequence shown here is derived from an EMBL/GenBank/DDBJ whole genome shotgun (WGS) entry which is preliminary data.</text>
</comment>
<keyword evidence="6 9" id="KW-0029">Amino-acid transport</keyword>
<feature type="transmembrane region" description="Helical" evidence="9">
    <location>
        <begin position="119"/>
        <end position="142"/>
    </location>
</feature>
<evidence type="ECO:0000256" key="6">
    <source>
        <dbReference type="ARBA" id="ARBA00022970"/>
    </source>
</evidence>
<dbReference type="GO" id="GO:0015818">
    <property type="term" value="P:isoleucine transport"/>
    <property type="evidence" value="ECO:0007669"/>
    <property type="project" value="TreeGrafter"/>
</dbReference>
<evidence type="ECO:0000256" key="3">
    <source>
        <dbReference type="ARBA" id="ARBA00022448"/>
    </source>
</evidence>
<keyword evidence="5 9" id="KW-0812">Transmembrane</keyword>